<comment type="caution">
    <text evidence="1">The sequence shown here is derived from an EMBL/GenBank/DDBJ whole genome shotgun (WGS) entry which is preliminary data.</text>
</comment>
<evidence type="ECO:0000313" key="1">
    <source>
        <dbReference type="EMBL" id="KAK7683113.1"/>
    </source>
</evidence>
<reference evidence="1 2" key="1">
    <citation type="submission" date="2022-09" db="EMBL/GenBank/DDBJ databases">
        <authorList>
            <person name="Palmer J.M."/>
        </authorList>
    </citation>
    <scope>NUCLEOTIDE SEQUENCE [LARGE SCALE GENOMIC DNA]</scope>
    <source>
        <strain evidence="1 2">DSM 7382</strain>
    </source>
</reference>
<dbReference type="EMBL" id="JASBNA010000032">
    <property type="protein sequence ID" value="KAK7683113.1"/>
    <property type="molecule type" value="Genomic_DNA"/>
</dbReference>
<name>A0AAW0FPZ0_9APHY</name>
<evidence type="ECO:0000313" key="2">
    <source>
        <dbReference type="Proteomes" id="UP001385951"/>
    </source>
</evidence>
<gene>
    <name evidence="1" type="ORF">QCA50_013786</name>
</gene>
<protein>
    <submittedName>
        <fullName evidence="1">Uncharacterized protein</fullName>
    </submittedName>
</protein>
<proteinExistence type="predicted"/>
<accession>A0AAW0FPZ0</accession>
<dbReference type="AlphaFoldDB" id="A0AAW0FPZ0"/>
<keyword evidence="2" id="KW-1185">Reference proteome</keyword>
<sequence>MALTAQSRSLRISFSPGNSLCIDTRFSLGYRIQSSVIHLYRFSFCVVVLLPSTHTFLTLSSPPFFFSSSAPPTTRTSNPVPTRVHPTRFGSPASRFPHSPPPVTRSPLKERVVPSDILSGLLCRVSSSLSNTVHCSFVIALAFKLSSHSAIHPPFNSISSSHHTAQRLVFNRYHPSYLYPRFTSLLPLTVVF</sequence>
<organism evidence="1 2">
    <name type="scientific">Cerrena zonata</name>
    <dbReference type="NCBI Taxonomy" id="2478898"/>
    <lineage>
        <taxon>Eukaryota</taxon>
        <taxon>Fungi</taxon>
        <taxon>Dikarya</taxon>
        <taxon>Basidiomycota</taxon>
        <taxon>Agaricomycotina</taxon>
        <taxon>Agaricomycetes</taxon>
        <taxon>Polyporales</taxon>
        <taxon>Cerrenaceae</taxon>
        <taxon>Cerrena</taxon>
    </lineage>
</organism>
<dbReference type="Proteomes" id="UP001385951">
    <property type="component" value="Unassembled WGS sequence"/>
</dbReference>